<organism evidence="1 2">
    <name type="scientific">Azospirillum argentinense</name>
    <dbReference type="NCBI Taxonomy" id="2970906"/>
    <lineage>
        <taxon>Bacteria</taxon>
        <taxon>Pseudomonadati</taxon>
        <taxon>Pseudomonadota</taxon>
        <taxon>Alphaproteobacteria</taxon>
        <taxon>Rhodospirillales</taxon>
        <taxon>Azospirillaceae</taxon>
        <taxon>Azospirillum</taxon>
    </lineage>
</organism>
<proteinExistence type="predicted"/>
<accession>A0A5B0KSW5</accession>
<comment type="caution">
    <text evidence="1">The sequence shown here is derived from an EMBL/GenBank/DDBJ whole genome shotgun (WGS) entry which is preliminary data.</text>
</comment>
<dbReference type="AlphaFoldDB" id="A0A5B0KSW5"/>
<protein>
    <submittedName>
        <fullName evidence="1">Uncharacterized protein</fullName>
    </submittedName>
</protein>
<evidence type="ECO:0000313" key="2">
    <source>
        <dbReference type="Proteomes" id="UP000325333"/>
    </source>
</evidence>
<dbReference type="Proteomes" id="UP000325333">
    <property type="component" value="Unassembled WGS sequence"/>
</dbReference>
<evidence type="ECO:0000313" key="1">
    <source>
        <dbReference type="EMBL" id="KAA1053894.1"/>
    </source>
</evidence>
<reference evidence="1 2" key="1">
    <citation type="submission" date="2019-07" db="EMBL/GenBank/DDBJ databases">
        <title>Genome sequencing of the stress-tolerant strain Azospirillum brasilense Az19.</title>
        <authorList>
            <person name="Maroniche G.A."/>
            <person name="Garcia J.E."/>
            <person name="Pagnussat L."/>
            <person name="Amenta M."/>
            <person name="Creus C.M."/>
        </authorList>
    </citation>
    <scope>NUCLEOTIDE SEQUENCE [LARGE SCALE GENOMIC DNA]</scope>
    <source>
        <strain evidence="1 2">Az19</strain>
    </source>
</reference>
<dbReference type="RefSeq" id="WP_149651002.1">
    <property type="nucleotide sequence ID" value="NZ_VEWN01000013.1"/>
</dbReference>
<sequence length="102" mass="11264">MKITTQAVIPDEQLATPALPHLAPVDLTGPVDEVWTRRETDVLKMGFQEYVEAVDVAMLERWLIDTFDAQVDPDALSDALDHGVPPSEFALRWGANNGLIAH</sequence>
<dbReference type="EMBL" id="VEWN01000013">
    <property type="protein sequence ID" value="KAA1053894.1"/>
    <property type="molecule type" value="Genomic_DNA"/>
</dbReference>
<name>A0A5B0KSW5_9PROT</name>
<gene>
    <name evidence="1" type="ORF">FH063_002476</name>
</gene>